<reference evidence="2" key="1">
    <citation type="journal article" date="2010" name="Mol. Biosyst.">
        <title>Complete genome sequence and comparative analysis of Shewanella violacea, a psychrophilic and piezophilic bacterium from deep sea floor sediments.</title>
        <authorList>
            <person name="Aono E."/>
            <person name="Baba T."/>
            <person name="Ara T."/>
            <person name="Nishi T."/>
            <person name="Nakamichi T."/>
            <person name="Inamoto E."/>
            <person name="Toyonaga H."/>
            <person name="Hasegawa M."/>
            <person name="Takai Y."/>
            <person name="Okumura Y."/>
            <person name="Baba M."/>
            <person name="Tomita M."/>
            <person name="Kato C."/>
            <person name="Oshima T."/>
            <person name="Nakasone K."/>
            <person name="Mori H."/>
        </authorList>
    </citation>
    <scope>NUCLEOTIDE SEQUENCE [LARGE SCALE GENOMIC DNA]</scope>
    <source>
        <strain evidence="2">JCM 10179 / CIP 106290 / LMG 19151 / DSS12</strain>
    </source>
</reference>
<evidence type="ECO:0000313" key="2">
    <source>
        <dbReference type="Proteomes" id="UP000002350"/>
    </source>
</evidence>
<dbReference type="KEGG" id="svo:SVI_2533"/>
<accession>D4ZLF5</accession>
<protein>
    <submittedName>
        <fullName evidence="1">Uncharacterized protein</fullName>
    </submittedName>
</protein>
<dbReference type="HOGENOM" id="CLU_3358475_0_0_6"/>
<organism evidence="1 2">
    <name type="scientific">Shewanella violacea (strain JCM 10179 / CIP 106290 / LMG 19151 / DSS12)</name>
    <dbReference type="NCBI Taxonomy" id="637905"/>
    <lineage>
        <taxon>Bacteria</taxon>
        <taxon>Pseudomonadati</taxon>
        <taxon>Pseudomonadota</taxon>
        <taxon>Gammaproteobacteria</taxon>
        <taxon>Alteromonadales</taxon>
        <taxon>Shewanellaceae</taxon>
        <taxon>Shewanella</taxon>
    </lineage>
</organism>
<sequence>MKLMLGQIERWFSIGIKFSKEQLKLQMYIMEMFVGC</sequence>
<keyword evidence="2" id="KW-1185">Reference proteome</keyword>
<dbReference type="STRING" id="637905.SVI_2533"/>
<proteinExistence type="predicted"/>
<evidence type="ECO:0000313" key="1">
    <source>
        <dbReference type="EMBL" id="BAJ02504.1"/>
    </source>
</evidence>
<dbReference type="EMBL" id="AP011177">
    <property type="protein sequence ID" value="BAJ02504.1"/>
    <property type="molecule type" value="Genomic_DNA"/>
</dbReference>
<dbReference type="AlphaFoldDB" id="D4ZLF5"/>
<dbReference type="Proteomes" id="UP000002350">
    <property type="component" value="Chromosome"/>
</dbReference>
<gene>
    <name evidence="1" type="ordered locus">SVI_2533</name>
</gene>
<name>D4ZLF5_SHEVD</name>